<accession>A0A023FA17</accession>
<dbReference type="GO" id="GO:0003677">
    <property type="term" value="F:DNA binding"/>
    <property type="evidence" value="ECO:0007669"/>
    <property type="project" value="UniProtKB-KW"/>
</dbReference>
<evidence type="ECO:0000256" key="4">
    <source>
        <dbReference type="ARBA" id="ARBA00023242"/>
    </source>
</evidence>
<sequence>MTILVKLDDSLNAWGIIELQGDLESRVGSSLESQFVGDLHYGFQSNGVPILIIGHHILYGKCVTMDKPYAVIQKVGDENTSGGKGTQYLVKALVKQKLLFKIRPKPIIAATPGM</sequence>
<name>A0A023FA17_TRIIF</name>
<dbReference type="EMBL" id="GBBI01000385">
    <property type="protein sequence ID" value="JAC18327.1"/>
    <property type="molecule type" value="mRNA"/>
</dbReference>
<dbReference type="AlphaFoldDB" id="A0A023FA17"/>
<organism evidence="7">
    <name type="scientific">Triatoma infestans</name>
    <name type="common">Assassin bug</name>
    <dbReference type="NCBI Taxonomy" id="30076"/>
    <lineage>
        <taxon>Eukaryota</taxon>
        <taxon>Metazoa</taxon>
        <taxon>Ecdysozoa</taxon>
        <taxon>Arthropoda</taxon>
        <taxon>Hexapoda</taxon>
        <taxon>Insecta</taxon>
        <taxon>Pterygota</taxon>
        <taxon>Neoptera</taxon>
        <taxon>Paraneoptera</taxon>
        <taxon>Hemiptera</taxon>
        <taxon>Heteroptera</taxon>
        <taxon>Panheteroptera</taxon>
        <taxon>Cimicomorpha</taxon>
        <taxon>Reduviidae</taxon>
        <taxon>Triatominae</taxon>
        <taxon>Triatoma</taxon>
    </lineage>
</organism>
<dbReference type="InterPro" id="IPR018607">
    <property type="entry name" value="Ctf8"/>
</dbReference>
<comment type="similarity">
    <text evidence="6">Belongs to the CTF8 family.</text>
</comment>
<keyword evidence="5" id="KW-0131">Cell cycle</keyword>
<dbReference type="PANTHER" id="PTHR28605">
    <property type="entry name" value="CTF8, CHROMOSOME TRANSMISSION FIDELITY FACTOR 8 HOMOLOG (S. CEREVISIAE)"/>
    <property type="match status" value="1"/>
</dbReference>
<dbReference type="GO" id="GO:0031390">
    <property type="term" value="C:Ctf18 RFC-like complex"/>
    <property type="evidence" value="ECO:0007669"/>
    <property type="project" value="InterPro"/>
</dbReference>
<reference evidence="7" key="1">
    <citation type="journal article" date="2014" name="PLoS Negl. Trop. Dis.">
        <title>An updated insight into the Sialotranscriptome of Triatoma infestans: developmental stage and geographic variations.</title>
        <authorList>
            <person name="Schwarz A."/>
            <person name="Medrano-Mercado N."/>
            <person name="Schaub G.A."/>
            <person name="Struchiner C.J."/>
            <person name="Bargues M.D."/>
            <person name="Levy M.Z."/>
            <person name="Ribeiro J.M."/>
        </authorList>
    </citation>
    <scope>NUCLEOTIDE SEQUENCE</scope>
    <source>
        <strain evidence="7">Chile</strain>
        <tissue evidence="7">Salivary glands</tissue>
    </source>
</reference>
<dbReference type="Pfam" id="PF09696">
    <property type="entry name" value="Ctf8"/>
    <property type="match status" value="1"/>
</dbReference>
<dbReference type="PANTHER" id="PTHR28605:SF1">
    <property type="entry name" value="CHROMOSOME TRANSMISSION FIDELITY FACTOR 8"/>
    <property type="match status" value="1"/>
</dbReference>
<proteinExistence type="evidence at transcript level"/>
<dbReference type="GO" id="GO:0007064">
    <property type="term" value="P:mitotic sister chromatid cohesion"/>
    <property type="evidence" value="ECO:0007669"/>
    <property type="project" value="InterPro"/>
</dbReference>
<evidence type="ECO:0000313" key="7">
    <source>
        <dbReference type="EMBL" id="JAC18327.1"/>
    </source>
</evidence>
<keyword evidence="2" id="KW-0235">DNA replication</keyword>
<evidence type="ECO:0000256" key="1">
    <source>
        <dbReference type="ARBA" id="ARBA00004123"/>
    </source>
</evidence>
<protein>
    <recommendedName>
        <fullName evidence="8">Chromosome transmission fidelity protein 8-like protein</fullName>
    </recommendedName>
</protein>
<evidence type="ECO:0000256" key="3">
    <source>
        <dbReference type="ARBA" id="ARBA00023125"/>
    </source>
</evidence>
<evidence type="ECO:0000256" key="5">
    <source>
        <dbReference type="ARBA" id="ARBA00023306"/>
    </source>
</evidence>
<evidence type="ECO:0000256" key="2">
    <source>
        <dbReference type="ARBA" id="ARBA00022705"/>
    </source>
</evidence>
<dbReference type="GO" id="GO:0006260">
    <property type="term" value="P:DNA replication"/>
    <property type="evidence" value="ECO:0007669"/>
    <property type="project" value="UniProtKB-KW"/>
</dbReference>
<keyword evidence="3" id="KW-0238">DNA-binding</keyword>
<keyword evidence="4" id="KW-0539">Nucleus</keyword>
<comment type="subcellular location">
    <subcellularLocation>
        <location evidence="1">Nucleus</location>
    </subcellularLocation>
</comment>
<evidence type="ECO:0008006" key="8">
    <source>
        <dbReference type="Google" id="ProtNLM"/>
    </source>
</evidence>
<evidence type="ECO:0000256" key="6">
    <source>
        <dbReference type="ARBA" id="ARBA00038447"/>
    </source>
</evidence>